<feature type="compositionally biased region" description="Polar residues" evidence="1">
    <location>
        <begin position="197"/>
        <end position="209"/>
    </location>
</feature>
<gene>
    <name evidence="2" type="ORF">QFZ49_002657</name>
</gene>
<name>A0ABU0RL65_9ACTN</name>
<feature type="compositionally biased region" description="Low complexity" evidence="1">
    <location>
        <begin position="51"/>
        <end position="60"/>
    </location>
</feature>
<keyword evidence="3" id="KW-1185">Reference proteome</keyword>
<feature type="compositionally biased region" description="Low complexity" evidence="1">
    <location>
        <begin position="137"/>
        <end position="152"/>
    </location>
</feature>
<accession>A0ABU0RL65</accession>
<organism evidence="2 3">
    <name type="scientific">Streptomyces turgidiscabies</name>
    <dbReference type="NCBI Taxonomy" id="85558"/>
    <lineage>
        <taxon>Bacteria</taxon>
        <taxon>Bacillati</taxon>
        <taxon>Actinomycetota</taxon>
        <taxon>Actinomycetes</taxon>
        <taxon>Kitasatosporales</taxon>
        <taxon>Streptomycetaceae</taxon>
        <taxon>Streptomyces</taxon>
    </lineage>
</organism>
<dbReference type="Proteomes" id="UP001223072">
    <property type="component" value="Unassembled WGS sequence"/>
</dbReference>
<proteinExistence type="predicted"/>
<feature type="compositionally biased region" description="Polar residues" evidence="1">
    <location>
        <begin position="241"/>
        <end position="254"/>
    </location>
</feature>
<reference evidence="2 3" key="1">
    <citation type="submission" date="2023-07" db="EMBL/GenBank/DDBJ databases">
        <title>Comparative genomics of wheat-associated soil bacteria to identify genetic determinants of phenazine resistance.</title>
        <authorList>
            <person name="Mouncey N."/>
        </authorList>
    </citation>
    <scope>NUCLEOTIDE SEQUENCE [LARGE SCALE GENOMIC DNA]</scope>
    <source>
        <strain evidence="2 3">W2I16</strain>
    </source>
</reference>
<sequence length="254" mass="27116">MALPRRAFGPAGQSQCFSCGDGRVRAAHLSPCGFLFRRLQHRTRPRRRSLSRLSRPGPHRGVSPGAVFPVRPESPGRGPGVQLGTDPKAVGSLPERLVAEHKESFELRLTLVELHILNSALTATAVMCLEGGRSRGRSSTGGRPSTRRTSTPWHAALSRRPPTVDTPGMPRRDRGVSVRRATPVTAPPPRHLLPTPASVNSRAPAQGSTAHIRVPPPGSRASPNPHSPPHPSTTHPRTPNASPLRSSQAAASRG</sequence>
<protein>
    <submittedName>
        <fullName evidence="2">Uncharacterized protein</fullName>
    </submittedName>
</protein>
<feature type="region of interest" description="Disordered" evidence="1">
    <location>
        <begin position="132"/>
        <end position="254"/>
    </location>
</feature>
<evidence type="ECO:0000256" key="1">
    <source>
        <dbReference type="SAM" id="MobiDB-lite"/>
    </source>
</evidence>
<evidence type="ECO:0000313" key="3">
    <source>
        <dbReference type="Proteomes" id="UP001223072"/>
    </source>
</evidence>
<evidence type="ECO:0000313" key="2">
    <source>
        <dbReference type="EMBL" id="MDQ0932727.1"/>
    </source>
</evidence>
<comment type="caution">
    <text evidence="2">The sequence shown here is derived from an EMBL/GenBank/DDBJ whole genome shotgun (WGS) entry which is preliminary data.</text>
</comment>
<feature type="region of interest" description="Disordered" evidence="1">
    <location>
        <begin position="43"/>
        <end position="88"/>
    </location>
</feature>
<dbReference type="EMBL" id="JAUSZS010000003">
    <property type="protein sequence ID" value="MDQ0932727.1"/>
    <property type="molecule type" value="Genomic_DNA"/>
</dbReference>